<gene>
    <name evidence="3" type="ORF">CCHOA_04405</name>
</gene>
<dbReference type="PANTHER" id="PTHR38133:SF1">
    <property type="entry name" value="SLR1429 PROTEIN"/>
    <property type="match status" value="1"/>
</dbReference>
<keyword evidence="1" id="KW-0863">Zinc-finger</keyword>
<feature type="domain" description="SWIM-type" evidence="2">
    <location>
        <begin position="122"/>
        <end position="158"/>
    </location>
</feature>
<dbReference type="PROSITE" id="PS50966">
    <property type="entry name" value="ZF_SWIM"/>
    <property type="match status" value="1"/>
</dbReference>
<protein>
    <recommendedName>
        <fullName evidence="2">SWIM-type domain-containing protein</fullName>
    </recommendedName>
</protein>
<dbReference type="EMBL" id="CP033896">
    <property type="protein sequence ID" value="AZA13290.1"/>
    <property type="molecule type" value="Genomic_DNA"/>
</dbReference>
<dbReference type="RefSeq" id="WP_123927192.1">
    <property type="nucleotide sequence ID" value="NZ_CP033896.1"/>
</dbReference>
<evidence type="ECO:0000259" key="2">
    <source>
        <dbReference type="PROSITE" id="PS50966"/>
    </source>
</evidence>
<keyword evidence="1" id="KW-0862">Zinc</keyword>
<keyword evidence="4" id="KW-1185">Reference proteome</keyword>
<sequence>MTDNLENIINLDEYRRKRRRRNQPRRLADPPADTMVGWMKDWLAQHTDTGRINRGLQYLGDGRLISLQVAHDRIQAAIKGTALQPFVVDIVLPAISLTVQRRLHQQLHDTNRLRQPDIETISQLLLPGKQPEYSHCNCPDYDRGNLCKHLVCVWIQLAQQLDAQPDLIYQWRDLNWLAAGTPTTTAAETAAIVKTTQTRTRLPAVVDRIPVNPIKSAADNQPKHYNNLLSALTAITYVPTLIEETAQQLQHIWVTLHQFGLQHGLLLEQTQRDLARQLVEYTPQPAPPAHSTNPPKPPH</sequence>
<dbReference type="KEGG" id="ccho:CCHOA_04405"/>
<accession>A0A3G6JA08</accession>
<dbReference type="Proteomes" id="UP000269019">
    <property type="component" value="Chromosome"/>
</dbReference>
<evidence type="ECO:0000256" key="1">
    <source>
        <dbReference type="PROSITE-ProRule" id="PRU00325"/>
    </source>
</evidence>
<name>A0A3G6JA08_9CORY</name>
<organism evidence="3 4">
    <name type="scientific">Corynebacterium choanae</name>
    <dbReference type="NCBI Taxonomy" id="1862358"/>
    <lineage>
        <taxon>Bacteria</taxon>
        <taxon>Bacillati</taxon>
        <taxon>Actinomycetota</taxon>
        <taxon>Actinomycetes</taxon>
        <taxon>Mycobacteriales</taxon>
        <taxon>Corynebacteriaceae</taxon>
        <taxon>Corynebacterium</taxon>
    </lineage>
</organism>
<dbReference type="OrthoDB" id="188274at2"/>
<evidence type="ECO:0000313" key="4">
    <source>
        <dbReference type="Proteomes" id="UP000269019"/>
    </source>
</evidence>
<dbReference type="GO" id="GO:0008270">
    <property type="term" value="F:zinc ion binding"/>
    <property type="evidence" value="ECO:0007669"/>
    <property type="project" value="UniProtKB-KW"/>
</dbReference>
<proteinExistence type="predicted"/>
<dbReference type="PANTHER" id="PTHR38133">
    <property type="entry name" value="SLR1429 PROTEIN"/>
    <property type="match status" value="1"/>
</dbReference>
<dbReference type="AlphaFoldDB" id="A0A3G6JA08"/>
<reference evidence="3 4" key="1">
    <citation type="submission" date="2018-11" db="EMBL/GenBank/DDBJ databases">
        <authorList>
            <person name="Kleinhagauer T."/>
            <person name="Glaeser S.P."/>
            <person name="Spergser J."/>
            <person name="Ruckert C."/>
            <person name="Kaempfer P."/>
            <person name="Busse H.-J."/>
        </authorList>
    </citation>
    <scope>NUCLEOTIDE SEQUENCE [LARGE SCALE GENOMIC DNA]</scope>
    <source>
        <strain evidence="3 4">200CH</strain>
    </source>
</reference>
<evidence type="ECO:0000313" key="3">
    <source>
        <dbReference type="EMBL" id="AZA13290.1"/>
    </source>
</evidence>
<dbReference type="InterPro" id="IPR007527">
    <property type="entry name" value="Znf_SWIM"/>
</dbReference>
<keyword evidence="1" id="KW-0479">Metal-binding</keyword>